<protein>
    <submittedName>
        <fullName evidence="1">Alpha/beta hydrolase</fullName>
    </submittedName>
</protein>
<keyword evidence="2" id="KW-1185">Reference proteome</keyword>
<dbReference type="OrthoDB" id="334329at2"/>
<dbReference type="EMBL" id="RQET01000004">
    <property type="protein sequence ID" value="TGK11943.1"/>
    <property type="molecule type" value="Genomic_DNA"/>
</dbReference>
<gene>
    <name evidence="1" type="ORF">EHO60_06565</name>
</gene>
<dbReference type="InterPro" id="IPR029058">
    <property type="entry name" value="AB_hydrolase_fold"/>
</dbReference>
<dbReference type="PROSITE" id="PS51257">
    <property type="entry name" value="PROKAR_LIPOPROTEIN"/>
    <property type="match status" value="1"/>
</dbReference>
<reference evidence="1" key="1">
    <citation type="journal article" date="2019" name="PLoS Negl. Trop. Dis.">
        <title>Revisiting the worldwide diversity of Leptospira species in the environment.</title>
        <authorList>
            <person name="Vincent A.T."/>
            <person name="Schiettekatte O."/>
            <person name="Bourhy P."/>
            <person name="Veyrier F.J."/>
            <person name="Picardeau M."/>
        </authorList>
    </citation>
    <scope>NUCLEOTIDE SEQUENCE [LARGE SCALE GENOMIC DNA]</scope>
    <source>
        <strain evidence="1">SSW15</strain>
    </source>
</reference>
<comment type="caution">
    <text evidence="1">The sequence shown here is derived from an EMBL/GenBank/DDBJ whole genome shotgun (WGS) entry which is preliminary data.</text>
</comment>
<accession>A0A4R9GIP4</accession>
<dbReference type="Proteomes" id="UP000298458">
    <property type="component" value="Unassembled WGS sequence"/>
</dbReference>
<proteinExistence type="predicted"/>
<sequence>MKFRIASTFLFPILVFSLFASCTRYVRITEEKFTKQTANVAPNVYLTTFSEIDSEHPPILILDPILVNKKALYLGDYSGLIGVLNGNGFSVWLLHFDSYADLDLKEIGDKILPQAISQIQRVSNRKDYILGGVSLGGQAVLHYLRGKKDSSIYKSFFLGTGMDYKYNDSFLEDMKKEKRFGKDLTDICKGKDTFCSRFISYDQDDPSTLFVYRNLWNYLPSLEENPKNWVDFESSDFPTLFIAGKIDNVAPSESIHPVYRRKKGASQFVEIGRDNRANIDYDHLSLFAHEGAASEIYQKIADWLKKKKGD</sequence>
<evidence type="ECO:0000313" key="2">
    <source>
        <dbReference type="Proteomes" id="UP000298458"/>
    </source>
</evidence>
<dbReference type="AlphaFoldDB" id="A0A4R9GIP4"/>
<dbReference type="GO" id="GO:0016787">
    <property type="term" value="F:hydrolase activity"/>
    <property type="evidence" value="ECO:0007669"/>
    <property type="project" value="UniProtKB-KW"/>
</dbReference>
<dbReference type="Gene3D" id="3.40.50.1820">
    <property type="entry name" value="alpha/beta hydrolase"/>
    <property type="match status" value="1"/>
</dbReference>
<name>A0A4R9GIP4_9LEPT</name>
<dbReference type="SUPFAM" id="SSF53474">
    <property type="entry name" value="alpha/beta-Hydrolases"/>
    <property type="match status" value="1"/>
</dbReference>
<organism evidence="1 2">
    <name type="scientific">Leptospira fletcheri</name>
    <dbReference type="NCBI Taxonomy" id="2484981"/>
    <lineage>
        <taxon>Bacteria</taxon>
        <taxon>Pseudomonadati</taxon>
        <taxon>Spirochaetota</taxon>
        <taxon>Spirochaetia</taxon>
        <taxon>Leptospirales</taxon>
        <taxon>Leptospiraceae</taxon>
        <taxon>Leptospira</taxon>
    </lineage>
</organism>
<dbReference type="RefSeq" id="WP_135767346.1">
    <property type="nucleotide sequence ID" value="NZ_RQET01000004.1"/>
</dbReference>
<keyword evidence="1" id="KW-0378">Hydrolase</keyword>
<evidence type="ECO:0000313" key="1">
    <source>
        <dbReference type="EMBL" id="TGK11943.1"/>
    </source>
</evidence>